<protein>
    <submittedName>
        <fullName evidence="3">Hemerythrin</fullName>
    </submittedName>
</protein>
<dbReference type="CDD" id="cd12108">
    <property type="entry name" value="Hr-like"/>
    <property type="match status" value="1"/>
</dbReference>
<dbReference type="Proteomes" id="UP000197535">
    <property type="component" value="Unassembled WGS sequence"/>
</dbReference>
<feature type="region of interest" description="Disordered" evidence="1">
    <location>
        <begin position="142"/>
        <end position="169"/>
    </location>
</feature>
<dbReference type="EMBL" id="LSTO01000001">
    <property type="protein sequence ID" value="OWW22778.1"/>
    <property type="molecule type" value="Genomic_DNA"/>
</dbReference>
<dbReference type="InterPro" id="IPR012312">
    <property type="entry name" value="Hemerythrin-like"/>
</dbReference>
<evidence type="ECO:0000256" key="1">
    <source>
        <dbReference type="SAM" id="MobiDB-lite"/>
    </source>
</evidence>
<evidence type="ECO:0000313" key="4">
    <source>
        <dbReference type="Proteomes" id="UP000197535"/>
    </source>
</evidence>
<gene>
    <name evidence="3" type="ORF">AYR66_09985</name>
</gene>
<dbReference type="Pfam" id="PF01814">
    <property type="entry name" value="Hemerythrin"/>
    <property type="match status" value="1"/>
</dbReference>
<accession>A0A254TSS2</accession>
<comment type="caution">
    <text evidence="3">The sequence shown here is derived from an EMBL/GenBank/DDBJ whole genome shotgun (WGS) entry which is preliminary data.</text>
</comment>
<dbReference type="PANTHER" id="PTHR35585">
    <property type="entry name" value="HHE DOMAIN PROTEIN (AFU_ORTHOLOGUE AFUA_4G00730)"/>
    <property type="match status" value="1"/>
</dbReference>
<sequence length="169" mass="19419">MRILAEDHKKVTDLFDEFERMKENEETDDEAKQVLVETACAELTIHAQVEEEIFYPAARDAIEDMDLLDEAEVEHASARQLITELAAMQPGDDLYDAKFTVLGEYVKHHIQEEEKELFPKIKKSELDLEELGREISERKLELRDEFGVSGEDEDDDDPDSGAGAKRRVH</sequence>
<dbReference type="PANTHER" id="PTHR35585:SF1">
    <property type="entry name" value="HHE DOMAIN PROTEIN (AFU_ORTHOLOGUE AFUA_4G00730)"/>
    <property type="match status" value="1"/>
</dbReference>
<name>A0A254TSS2_9BURK</name>
<evidence type="ECO:0000313" key="3">
    <source>
        <dbReference type="EMBL" id="OWW22778.1"/>
    </source>
</evidence>
<dbReference type="Gene3D" id="1.20.120.520">
    <property type="entry name" value="nmb1532 protein domain like"/>
    <property type="match status" value="1"/>
</dbReference>
<feature type="compositionally biased region" description="Acidic residues" evidence="1">
    <location>
        <begin position="150"/>
        <end position="159"/>
    </location>
</feature>
<feature type="domain" description="Hemerythrin-like" evidence="2">
    <location>
        <begin position="3"/>
        <end position="121"/>
    </location>
</feature>
<proteinExistence type="predicted"/>
<evidence type="ECO:0000259" key="2">
    <source>
        <dbReference type="Pfam" id="PF01814"/>
    </source>
</evidence>
<organism evidence="3 4">
    <name type="scientific">Noviherbaspirillum denitrificans</name>
    <dbReference type="NCBI Taxonomy" id="1968433"/>
    <lineage>
        <taxon>Bacteria</taxon>
        <taxon>Pseudomonadati</taxon>
        <taxon>Pseudomonadota</taxon>
        <taxon>Betaproteobacteria</taxon>
        <taxon>Burkholderiales</taxon>
        <taxon>Oxalobacteraceae</taxon>
        <taxon>Noviherbaspirillum</taxon>
    </lineage>
</organism>
<keyword evidence="4" id="KW-1185">Reference proteome</keyword>
<dbReference type="AlphaFoldDB" id="A0A254TSS2"/>
<reference evidence="3 4" key="1">
    <citation type="submission" date="2016-02" db="EMBL/GenBank/DDBJ databases">
        <authorList>
            <person name="Wen L."/>
            <person name="He K."/>
            <person name="Yang H."/>
        </authorList>
    </citation>
    <scope>NUCLEOTIDE SEQUENCE [LARGE SCALE GENOMIC DNA]</scope>
    <source>
        <strain evidence="3 4">TSA40</strain>
    </source>
</reference>